<dbReference type="AlphaFoldDB" id="A0A4Y2ER53"/>
<keyword evidence="1" id="KW-0862">Zinc</keyword>
<organism evidence="4 5">
    <name type="scientific">Araneus ventricosus</name>
    <name type="common">Orbweaver spider</name>
    <name type="synonym">Epeira ventricosa</name>
    <dbReference type="NCBI Taxonomy" id="182803"/>
    <lineage>
        <taxon>Eukaryota</taxon>
        <taxon>Metazoa</taxon>
        <taxon>Ecdysozoa</taxon>
        <taxon>Arthropoda</taxon>
        <taxon>Chelicerata</taxon>
        <taxon>Arachnida</taxon>
        <taxon>Araneae</taxon>
        <taxon>Araneomorphae</taxon>
        <taxon>Entelegynae</taxon>
        <taxon>Araneoidea</taxon>
        <taxon>Araneidae</taxon>
        <taxon>Araneus</taxon>
    </lineage>
</organism>
<sequence>MGFRNLAPDVEVRPSTPLSSKEYPSRSSFFVIKRKEGNFRHVSAILIYKSILSIGGEMKSIKKCNNGNILVETAAPNQASQIAKLENIGEHENVSGISRINIRKNGQTIPTKHLVLTFNTPNIHESVRIAYLNCPVRAYIPNPLRCYKCQRFGHTTESCRGKLTGAQCSQIGHESEICYVTTPYCINCKENHPSYAKVCSQWKIEKEIQTSKIKPNISFKEARKIIESRTPKVGVLYSLVLKTNSISMTTQTTFSTEICQTCLLKQQQNLSCNKPVPSMILPNDKVDRGINQLNSSENNQSVNSKEKPVLPNRSLIPKNEFCK</sequence>
<evidence type="ECO:0000313" key="4">
    <source>
        <dbReference type="EMBL" id="GBM31723.1"/>
    </source>
</evidence>
<dbReference type="Proteomes" id="UP000499080">
    <property type="component" value="Unassembled WGS sequence"/>
</dbReference>
<protein>
    <recommendedName>
        <fullName evidence="3">CCHC-type domain-containing protein</fullName>
    </recommendedName>
</protein>
<proteinExistence type="predicted"/>
<dbReference type="SUPFAM" id="SSF57756">
    <property type="entry name" value="Retrovirus zinc finger-like domains"/>
    <property type="match status" value="1"/>
</dbReference>
<evidence type="ECO:0000313" key="5">
    <source>
        <dbReference type="Proteomes" id="UP000499080"/>
    </source>
</evidence>
<evidence type="ECO:0000259" key="3">
    <source>
        <dbReference type="PROSITE" id="PS50158"/>
    </source>
</evidence>
<evidence type="ECO:0000256" key="1">
    <source>
        <dbReference type="PROSITE-ProRule" id="PRU00047"/>
    </source>
</evidence>
<feature type="compositionally biased region" description="Polar residues" evidence="2">
    <location>
        <begin position="292"/>
        <end position="303"/>
    </location>
</feature>
<dbReference type="PROSITE" id="PS50158">
    <property type="entry name" value="ZF_CCHC"/>
    <property type="match status" value="1"/>
</dbReference>
<dbReference type="GO" id="GO:0003676">
    <property type="term" value="F:nucleic acid binding"/>
    <property type="evidence" value="ECO:0007669"/>
    <property type="project" value="InterPro"/>
</dbReference>
<feature type="region of interest" description="Disordered" evidence="2">
    <location>
        <begin position="292"/>
        <end position="323"/>
    </location>
</feature>
<gene>
    <name evidence="4" type="ORF">AVEN_45642_1</name>
</gene>
<feature type="domain" description="CCHC-type" evidence="3">
    <location>
        <begin position="145"/>
        <end position="160"/>
    </location>
</feature>
<dbReference type="OrthoDB" id="6513510at2759"/>
<name>A0A4Y2ER53_ARAVE</name>
<dbReference type="InterPro" id="IPR036875">
    <property type="entry name" value="Znf_CCHC_sf"/>
</dbReference>
<reference evidence="4 5" key="1">
    <citation type="journal article" date="2019" name="Sci. Rep.">
        <title>Orb-weaving spider Araneus ventricosus genome elucidates the spidroin gene catalogue.</title>
        <authorList>
            <person name="Kono N."/>
            <person name="Nakamura H."/>
            <person name="Ohtoshi R."/>
            <person name="Moran D.A.P."/>
            <person name="Shinohara A."/>
            <person name="Yoshida Y."/>
            <person name="Fujiwara M."/>
            <person name="Mori M."/>
            <person name="Tomita M."/>
            <person name="Arakawa K."/>
        </authorList>
    </citation>
    <scope>NUCLEOTIDE SEQUENCE [LARGE SCALE GENOMIC DNA]</scope>
</reference>
<comment type="caution">
    <text evidence="4">The sequence shown here is derived from an EMBL/GenBank/DDBJ whole genome shotgun (WGS) entry which is preliminary data.</text>
</comment>
<dbReference type="GO" id="GO:0008270">
    <property type="term" value="F:zinc ion binding"/>
    <property type="evidence" value="ECO:0007669"/>
    <property type="project" value="UniProtKB-KW"/>
</dbReference>
<evidence type="ECO:0000256" key="2">
    <source>
        <dbReference type="SAM" id="MobiDB-lite"/>
    </source>
</evidence>
<keyword evidence="1" id="KW-0479">Metal-binding</keyword>
<dbReference type="EMBL" id="BGPR01000691">
    <property type="protein sequence ID" value="GBM31723.1"/>
    <property type="molecule type" value="Genomic_DNA"/>
</dbReference>
<keyword evidence="5" id="KW-1185">Reference proteome</keyword>
<keyword evidence="1" id="KW-0863">Zinc-finger</keyword>
<accession>A0A4Y2ER53</accession>
<dbReference type="InterPro" id="IPR001878">
    <property type="entry name" value="Znf_CCHC"/>
</dbReference>